<dbReference type="NCBIfam" id="NF009487">
    <property type="entry name" value="PRK12849.1"/>
    <property type="match status" value="1"/>
</dbReference>
<dbReference type="InterPro" id="IPR027410">
    <property type="entry name" value="TCP-1-like_intermed_sf"/>
</dbReference>
<dbReference type="InterPro" id="IPR027409">
    <property type="entry name" value="GroEL-like_apical_dom_sf"/>
</dbReference>
<evidence type="ECO:0000313" key="5">
    <source>
        <dbReference type="Proteomes" id="UP000186804"/>
    </source>
</evidence>
<gene>
    <name evidence="4" type="ORF">cand_018800</name>
</gene>
<evidence type="ECO:0000313" key="4">
    <source>
        <dbReference type="EMBL" id="OII71041.1"/>
    </source>
</evidence>
<dbReference type="GeneID" id="92366065"/>
<comment type="caution">
    <text evidence="4">The sequence shown here is derived from an EMBL/GenBank/DDBJ whole genome shotgun (WGS) entry which is preliminary data.</text>
</comment>
<dbReference type="InterPro" id="IPR001844">
    <property type="entry name" value="Cpn60/GroEL"/>
</dbReference>
<dbReference type="VEuPathDB" id="CryptoDB:cand_018800"/>
<evidence type="ECO:0000256" key="1">
    <source>
        <dbReference type="ARBA" id="ARBA00006607"/>
    </source>
</evidence>
<dbReference type="NCBIfam" id="NF009489">
    <property type="entry name" value="PRK12851.1"/>
    <property type="match status" value="1"/>
</dbReference>
<dbReference type="InterPro" id="IPR002423">
    <property type="entry name" value="Cpn60/GroEL/TCP-1"/>
</dbReference>
<protein>
    <submittedName>
        <fullName evidence="4">TCP-1 CPN60 chaperonin family protein</fullName>
    </submittedName>
</protein>
<dbReference type="Gene3D" id="3.30.260.10">
    <property type="entry name" value="TCP-1-like chaperonin intermediate domain"/>
    <property type="match status" value="1"/>
</dbReference>
<dbReference type="NCBIfam" id="NF000592">
    <property type="entry name" value="PRK00013.1"/>
    <property type="match status" value="1"/>
</dbReference>
<comment type="similarity">
    <text evidence="1 3">Belongs to the chaperonin (HSP60) family.</text>
</comment>
<dbReference type="GO" id="GO:0140662">
    <property type="term" value="F:ATP-dependent protein folding chaperone"/>
    <property type="evidence" value="ECO:0007669"/>
    <property type="project" value="InterPro"/>
</dbReference>
<dbReference type="PANTHER" id="PTHR45633">
    <property type="entry name" value="60 KDA HEAT SHOCK PROTEIN, MITOCHONDRIAL"/>
    <property type="match status" value="1"/>
</dbReference>
<dbReference type="InterPro" id="IPR027413">
    <property type="entry name" value="GROEL-like_equatorial_sf"/>
</dbReference>
<dbReference type="Proteomes" id="UP000186804">
    <property type="component" value="Unassembled WGS sequence"/>
</dbReference>
<evidence type="ECO:0000256" key="3">
    <source>
        <dbReference type="RuleBase" id="RU000418"/>
    </source>
</evidence>
<dbReference type="AlphaFoldDB" id="A0A1J4M9Z0"/>
<dbReference type="Gene3D" id="3.50.7.10">
    <property type="entry name" value="GroEL"/>
    <property type="match status" value="1"/>
</dbReference>
<dbReference type="OrthoDB" id="1733909at2759"/>
<dbReference type="Pfam" id="PF00118">
    <property type="entry name" value="Cpn60_TCP1"/>
    <property type="match status" value="1"/>
</dbReference>
<dbReference type="RefSeq" id="XP_067066410.1">
    <property type="nucleotide sequence ID" value="XM_067212113.1"/>
</dbReference>
<dbReference type="SUPFAM" id="SSF54849">
    <property type="entry name" value="GroEL-intermediate domain like"/>
    <property type="match status" value="1"/>
</dbReference>
<dbReference type="SUPFAM" id="SSF48592">
    <property type="entry name" value="GroEL equatorial domain-like"/>
    <property type="match status" value="1"/>
</dbReference>
<proteinExistence type="inferred from homology"/>
<dbReference type="SUPFAM" id="SSF52029">
    <property type="entry name" value="GroEL apical domain-like"/>
    <property type="match status" value="1"/>
</dbReference>
<dbReference type="GO" id="GO:0042026">
    <property type="term" value="P:protein refolding"/>
    <property type="evidence" value="ECO:0007669"/>
    <property type="project" value="InterPro"/>
</dbReference>
<name>A0A1J4M9Z0_9CRYT</name>
<dbReference type="CDD" id="cd03344">
    <property type="entry name" value="GroEL"/>
    <property type="match status" value="1"/>
</dbReference>
<keyword evidence="5" id="KW-1185">Reference proteome</keyword>
<dbReference type="GO" id="GO:0005524">
    <property type="term" value="F:ATP binding"/>
    <property type="evidence" value="ECO:0007669"/>
    <property type="project" value="InterPro"/>
</dbReference>
<keyword evidence="2" id="KW-0143">Chaperone</keyword>
<dbReference type="PRINTS" id="PR00298">
    <property type="entry name" value="CHAPERONIN60"/>
</dbReference>
<reference evidence="4 5" key="1">
    <citation type="submission" date="2016-10" db="EMBL/GenBank/DDBJ databases">
        <title>Reductive evolution of mitochondrial metabolism and differential evolution of invasion-related proteins in Cryptosporidium.</title>
        <authorList>
            <person name="Liu S."/>
            <person name="Roellig D.M."/>
            <person name="Guo Y."/>
            <person name="Li N."/>
            <person name="Frace M.A."/>
            <person name="Tang K."/>
            <person name="Zhang L."/>
            <person name="Feng Y."/>
            <person name="Xiao L."/>
        </authorList>
    </citation>
    <scope>NUCLEOTIDE SEQUENCE [LARGE SCALE GENOMIC DNA]</scope>
    <source>
        <strain evidence="4">30847</strain>
    </source>
</reference>
<accession>A0A1J4M9Z0</accession>
<dbReference type="FunFam" id="3.50.7.10:FF:000001">
    <property type="entry name" value="60 kDa chaperonin"/>
    <property type="match status" value="1"/>
</dbReference>
<dbReference type="NCBIfam" id="NF009488">
    <property type="entry name" value="PRK12850.1"/>
    <property type="match status" value="1"/>
</dbReference>
<evidence type="ECO:0000256" key="2">
    <source>
        <dbReference type="ARBA" id="ARBA00023186"/>
    </source>
</evidence>
<dbReference type="Gene3D" id="1.10.560.10">
    <property type="entry name" value="GroEL-like equatorial domain"/>
    <property type="match status" value="2"/>
</dbReference>
<dbReference type="EMBL" id="LRBS01000125">
    <property type="protein sequence ID" value="OII71041.1"/>
    <property type="molecule type" value="Genomic_DNA"/>
</dbReference>
<organism evidence="4 5">
    <name type="scientific">Cryptosporidium andersoni</name>
    <dbReference type="NCBI Taxonomy" id="117008"/>
    <lineage>
        <taxon>Eukaryota</taxon>
        <taxon>Sar</taxon>
        <taxon>Alveolata</taxon>
        <taxon>Apicomplexa</taxon>
        <taxon>Conoidasida</taxon>
        <taxon>Coccidia</taxon>
        <taxon>Eucoccidiorida</taxon>
        <taxon>Eimeriorina</taxon>
        <taxon>Cryptosporidiidae</taxon>
        <taxon>Cryptosporidium</taxon>
    </lineage>
</organism>
<sequence length="626" mass="68103">MSILSTLCNSTLNTLRNLKFTKIGCRYASTSKEIKFGNSARKQMLKGANYLADAVGVTLGPKGRNVVIEQSFGGPKITKDGVTVARSIEFQSRSMNLGAQLLRNVASITNDIAGDGTTTATVLARAIFRSGCEKVDAGLNPMDLLRGINIAVKHVIEELELLSQPIKTQDDILNVATISANNDPKVGCLIAEAYEKVGNSGTINVIEGKTTQCELELVEGFKFDRGYISPYFITNTKYQKVELENPYIFIFEKKLNNIKTILPLLEHILSVRVPLLIIAEDIEGEALATMIVNKLRLNLQICAVKAPGFGEQKRALLEDIAISVGGKVISDDYSDIRIDELTAQNIQNYLGRCKSVSITKDETIIVEGQGSIDDINIRCNQLKTQLDENKSLSEYEKDKIQERYAKLTGGIALIKVGGYSDTEISELKDRFIDALNATKCALDQGIVPGGGSALLWASRNLQHLIKSQVSSSGIISETHSQGSLLDADLMYGDSLSGKKSLKEDDAIKNYDMAMGVKIIQEACQVPCRMIASNAGYEGAVIIGELLKQFTKNKKYAGFDAQTGTYVDMIQAGILDPTKVVKSGLCDAASIASLMTTTEAAIFDAEDKSKDKMTHGNIPNGINDNFY</sequence>